<dbReference type="InterPro" id="IPR032710">
    <property type="entry name" value="NTF2-like_dom_sf"/>
</dbReference>
<evidence type="ECO:0000313" key="3">
    <source>
        <dbReference type="Proteomes" id="UP000008311"/>
    </source>
</evidence>
<dbReference type="Pfam" id="PF13577">
    <property type="entry name" value="SnoaL_4"/>
    <property type="match status" value="1"/>
</dbReference>
<dbReference type="InParanoid" id="B9TF45"/>
<feature type="domain" description="SnoaL-like" evidence="1">
    <location>
        <begin position="8"/>
        <end position="66"/>
    </location>
</feature>
<dbReference type="AlphaFoldDB" id="B9TF45"/>
<evidence type="ECO:0000313" key="2">
    <source>
        <dbReference type="EMBL" id="EEF25521.1"/>
    </source>
</evidence>
<dbReference type="SUPFAM" id="SSF54427">
    <property type="entry name" value="NTF2-like"/>
    <property type="match status" value="1"/>
</dbReference>
<sequence>MTDMTLLELRDRTQITDVLYRYAKGIDDKNPEQIISCFTSDIHLEQLGRSVIGIDEVARLFRGETGSPRKAIGVDRINASTH</sequence>
<organism evidence="2 3">
    <name type="scientific">Ricinus communis</name>
    <name type="common">Castor bean</name>
    <dbReference type="NCBI Taxonomy" id="3988"/>
    <lineage>
        <taxon>Eukaryota</taxon>
        <taxon>Viridiplantae</taxon>
        <taxon>Streptophyta</taxon>
        <taxon>Embryophyta</taxon>
        <taxon>Tracheophyta</taxon>
        <taxon>Spermatophyta</taxon>
        <taxon>Magnoliopsida</taxon>
        <taxon>eudicotyledons</taxon>
        <taxon>Gunneridae</taxon>
        <taxon>Pentapetalae</taxon>
        <taxon>rosids</taxon>
        <taxon>fabids</taxon>
        <taxon>Malpighiales</taxon>
        <taxon>Euphorbiaceae</taxon>
        <taxon>Acalyphoideae</taxon>
        <taxon>Acalypheae</taxon>
        <taxon>Ricinus</taxon>
    </lineage>
</organism>
<dbReference type="Proteomes" id="UP000008311">
    <property type="component" value="Unassembled WGS sequence"/>
</dbReference>
<feature type="non-terminal residue" evidence="2">
    <location>
        <position position="82"/>
    </location>
</feature>
<dbReference type="Gene3D" id="3.10.450.50">
    <property type="match status" value="1"/>
</dbReference>
<protein>
    <recommendedName>
        <fullName evidence="1">SnoaL-like domain-containing protein</fullName>
    </recommendedName>
</protein>
<dbReference type="EMBL" id="EQ979500">
    <property type="protein sequence ID" value="EEF25521.1"/>
    <property type="molecule type" value="Genomic_DNA"/>
</dbReference>
<dbReference type="InterPro" id="IPR037401">
    <property type="entry name" value="SnoaL-like"/>
</dbReference>
<name>B9TF45_RICCO</name>
<accession>B9TF45</accession>
<evidence type="ECO:0000259" key="1">
    <source>
        <dbReference type="Pfam" id="PF13577"/>
    </source>
</evidence>
<keyword evidence="3" id="KW-1185">Reference proteome</keyword>
<proteinExistence type="predicted"/>
<gene>
    <name evidence="2" type="ORF">RCOM_1875710</name>
</gene>
<reference evidence="3" key="1">
    <citation type="journal article" date="2010" name="Nat. Biotechnol.">
        <title>Draft genome sequence of the oilseed species Ricinus communis.</title>
        <authorList>
            <person name="Chan A.P."/>
            <person name="Crabtree J."/>
            <person name="Zhao Q."/>
            <person name="Lorenzi H."/>
            <person name="Orvis J."/>
            <person name="Puiu D."/>
            <person name="Melake-Berhan A."/>
            <person name="Jones K.M."/>
            <person name="Redman J."/>
            <person name="Chen G."/>
            <person name="Cahoon E.B."/>
            <person name="Gedil M."/>
            <person name="Stanke M."/>
            <person name="Haas B.J."/>
            <person name="Wortman J.R."/>
            <person name="Fraser-Liggett C.M."/>
            <person name="Ravel J."/>
            <person name="Rabinowicz P.D."/>
        </authorList>
    </citation>
    <scope>NUCLEOTIDE SEQUENCE [LARGE SCALE GENOMIC DNA]</scope>
    <source>
        <strain evidence="3">cv. Hale</strain>
    </source>
</reference>